<keyword evidence="4" id="KW-1185">Reference proteome</keyword>
<accession>A0A2J8AEK3</accession>
<feature type="compositionally biased region" description="Low complexity" evidence="1">
    <location>
        <begin position="121"/>
        <end position="139"/>
    </location>
</feature>
<dbReference type="Proteomes" id="UP000236333">
    <property type="component" value="Unassembled WGS sequence"/>
</dbReference>
<sequence>MAGILRFMKPLGGEGAGSMKKERLPLAERNAPHEAAQANRATGCPVEDADSDVVLMGEEAAAGPKRKREGNPPAPGDRAGAGPSGSGLAAQAAQGHGTAPQAPNAPPTAADVQMAEPVQPQTARAADAAPAPDAQTSSACGKAGSEHATHEPTPKRQRLPGPASGTPEQQGQAPEPHGQQQQHHQQHQGVSGSATTMPPPPARPAASTSTGAPPGARAGAGAAQPPPGASSSQPSSDGAAGGDGDGDGDAAAAPGSAAAAGRASGGKAGPGTGGGGKSGGAGPATLPAGMDVGATVESLRQQQADVEAALEEEVLLDSGALAAAAAGAEGGHLALMPSSAELCIWLEGRTETLGALVAALAALLPPGSDAAVVRTVLVDLAQRKCYSCKEPDLDGAATSEDATPGRLWVWEARDPKKHLTDKAARKASEQQRKRRKEVRGNVVTGRHPLGLDPSLDYTVASDDEWEEEPEGESLSDSGDEADSNLGGAAAGDGGEEEDDGFIVGDNH</sequence>
<feature type="non-terminal residue" evidence="3">
    <location>
        <position position="507"/>
    </location>
</feature>
<comment type="caution">
    <text evidence="3">The sequence shown here is derived from an EMBL/GenBank/DDBJ whole genome shotgun (WGS) entry which is preliminary data.</text>
</comment>
<dbReference type="InterPro" id="IPR022043">
    <property type="entry name" value="CAF1A_DD"/>
</dbReference>
<evidence type="ECO:0000313" key="3">
    <source>
        <dbReference type="EMBL" id="PNH10951.1"/>
    </source>
</evidence>
<evidence type="ECO:0000313" key="4">
    <source>
        <dbReference type="Proteomes" id="UP000236333"/>
    </source>
</evidence>
<gene>
    <name evidence="3" type="ORF">TSOC_002241</name>
</gene>
<evidence type="ECO:0000259" key="2">
    <source>
        <dbReference type="Pfam" id="PF12253"/>
    </source>
</evidence>
<feature type="compositionally biased region" description="Low complexity" evidence="1">
    <location>
        <begin position="249"/>
        <end position="262"/>
    </location>
</feature>
<feature type="region of interest" description="Disordered" evidence="1">
    <location>
        <begin position="1"/>
        <end position="289"/>
    </location>
</feature>
<evidence type="ECO:0000256" key="1">
    <source>
        <dbReference type="SAM" id="MobiDB-lite"/>
    </source>
</evidence>
<name>A0A2J8AEK3_9CHLO</name>
<feature type="compositionally biased region" description="Gly residues" evidence="1">
    <location>
        <begin position="263"/>
        <end position="282"/>
    </location>
</feature>
<feature type="domain" description="Chromatin assembly factor 1 subunit A dimerization" evidence="2">
    <location>
        <begin position="441"/>
        <end position="483"/>
    </location>
</feature>
<feature type="compositionally biased region" description="Basic and acidic residues" evidence="1">
    <location>
        <begin position="418"/>
        <end position="431"/>
    </location>
</feature>
<dbReference type="OrthoDB" id="543994at2759"/>
<dbReference type="Pfam" id="PF12253">
    <property type="entry name" value="CAF1A_dimeriz"/>
    <property type="match status" value="1"/>
</dbReference>
<feature type="compositionally biased region" description="Basic and acidic residues" evidence="1">
    <location>
        <begin position="144"/>
        <end position="154"/>
    </location>
</feature>
<proteinExistence type="predicted"/>
<dbReference type="EMBL" id="PGGS01000042">
    <property type="protein sequence ID" value="PNH10951.1"/>
    <property type="molecule type" value="Genomic_DNA"/>
</dbReference>
<feature type="compositionally biased region" description="Low complexity" evidence="1">
    <location>
        <begin position="167"/>
        <end position="196"/>
    </location>
</feature>
<feature type="region of interest" description="Disordered" evidence="1">
    <location>
        <begin position="418"/>
        <end position="507"/>
    </location>
</feature>
<organism evidence="3 4">
    <name type="scientific">Tetrabaena socialis</name>
    <dbReference type="NCBI Taxonomy" id="47790"/>
    <lineage>
        <taxon>Eukaryota</taxon>
        <taxon>Viridiplantae</taxon>
        <taxon>Chlorophyta</taxon>
        <taxon>core chlorophytes</taxon>
        <taxon>Chlorophyceae</taxon>
        <taxon>CS clade</taxon>
        <taxon>Chlamydomonadales</taxon>
        <taxon>Tetrabaenaceae</taxon>
        <taxon>Tetrabaena</taxon>
    </lineage>
</organism>
<feature type="compositionally biased region" description="Low complexity" evidence="1">
    <location>
        <begin position="76"/>
        <end position="110"/>
    </location>
</feature>
<protein>
    <recommendedName>
        <fullName evidence="2">Chromatin assembly factor 1 subunit A dimerization domain-containing protein</fullName>
    </recommendedName>
</protein>
<feature type="compositionally biased region" description="Basic and acidic residues" evidence="1">
    <location>
        <begin position="19"/>
        <end position="32"/>
    </location>
</feature>
<dbReference type="AlphaFoldDB" id="A0A2J8AEK3"/>
<feature type="compositionally biased region" description="Low complexity" evidence="1">
    <location>
        <begin position="204"/>
        <end position="238"/>
    </location>
</feature>
<reference evidence="3 4" key="1">
    <citation type="journal article" date="2017" name="Mol. Biol. Evol.">
        <title>The 4-celled Tetrabaena socialis nuclear genome reveals the essential components for genetic control of cell number at the origin of multicellularity in the volvocine lineage.</title>
        <authorList>
            <person name="Featherston J."/>
            <person name="Arakaki Y."/>
            <person name="Hanschen E.R."/>
            <person name="Ferris P.J."/>
            <person name="Michod R.E."/>
            <person name="Olson B.J.S.C."/>
            <person name="Nozaki H."/>
            <person name="Durand P.M."/>
        </authorList>
    </citation>
    <scope>NUCLEOTIDE SEQUENCE [LARGE SCALE GENOMIC DNA]</scope>
    <source>
        <strain evidence="3 4">NIES-571</strain>
    </source>
</reference>
<feature type="compositionally biased region" description="Acidic residues" evidence="1">
    <location>
        <begin position="461"/>
        <end position="482"/>
    </location>
</feature>